<accession>A0AA36FIW0</accession>
<feature type="compositionally biased region" description="Polar residues" evidence="1">
    <location>
        <begin position="41"/>
        <end position="71"/>
    </location>
</feature>
<gene>
    <name evidence="2" type="ORF">OCTVUL_1B015923</name>
</gene>
<name>A0AA36FIW0_OCTVU</name>
<dbReference type="AlphaFoldDB" id="A0AA36FIW0"/>
<feature type="region of interest" description="Disordered" evidence="1">
    <location>
        <begin position="1"/>
        <end position="71"/>
    </location>
</feature>
<evidence type="ECO:0000313" key="3">
    <source>
        <dbReference type="Proteomes" id="UP001162480"/>
    </source>
</evidence>
<evidence type="ECO:0000313" key="2">
    <source>
        <dbReference type="EMBL" id="CAI9740510.1"/>
    </source>
</evidence>
<proteinExistence type="predicted"/>
<protein>
    <submittedName>
        <fullName evidence="2">Uncharacterized protein</fullName>
    </submittedName>
</protein>
<evidence type="ECO:0000256" key="1">
    <source>
        <dbReference type="SAM" id="MobiDB-lite"/>
    </source>
</evidence>
<dbReference type="Proteomes" id="UP001162480">
    <property type="component" value="Chromosome 25"/>
</dbReference>
<reference evidence="2" key="1">
    <citation type="submission" date="2023-08" db="EMBL/GenBank/DDBJ databases">
        <authorList>
            <person name="Alioto T."/>
            <person name="Alioto T."/>
            <person name="Gomez Garrido J."/>
        </authorList>
    </citation>
    <scope>NUCLEOTIDE SEQUENCE</scope>
</reference>
<organism evidence="2 3">
    <name type="scientific">Octopus vulgaris</name>
    <name type="common">Common octopus</name>
    <dbReference type="NCBI Taxonomy" id="6645"/>
    <lineage>
        <taxon>Eukaryota</taxon>
        <taxon>Metazoa</taxon>
        <taxon>Spiralia</taxon>
        <taxon>Lophotrochozoa</taxon>
        <taxon>Mollusca</taxon>
        <taxon>Cephalopoda</taxon>
        <taxon>Coleoidea</taxon>
        <taxon>Octopodiformes</taxon>
        <taxon>Octopoda</taxon>
        <taxon>Incirrata</taxon>
        <taxon>Octopodidae</taxon>
        <taxon>Octopus</taxon>
    </lineage>
</organism>
<dbReference type="EMBL" id="OX597838">
    <property type="protein sequence ID" value="CAI9740510.1"/>
    <property type="molecule type" value="Genomic_DNA"/>
</dbReference>
<keyword evidence="3" id="KW-1185">Reference proteome</keyword>
<sequence length="71" mass="8002">MPTQPRSRPASVYDNGNRMLKVTPDLTGRINSDRRRAMSDMNYNMSLSSRPRSERGSTISRSRSTQDLGAL</sequence>